<dbReference type="KEGG" id="pes:SOPEG_1246"/>
<dbReference type="PROSITE" id="PS51702">
    <property type="entry name" value="HTH_MU"/>
    <property type="match status" value="1"/>
</dbReference>
<dbReference type="RefSeq" id="WP_025244751.1">
    <property type="nucleotide sequence ID" value="NZ_CP006568.1"/>
</dbReference>
<dbReference type="eggNOG" id="COG2932">
    <property type="taxonomic scope" value="Bacteria"/>
</dbReference>
<dbReference type="EMBL" id="CP006568">
    <property type="protein sequence ID" value="AHF73540.1"/>
    <property type="molecule type" value="Genomic_DNA"/>
</dbReference>
<gene>
    <name evidence="2" type="ORF">SOPEG_1246</name>
</gene>
<name>W0HMY3_9GAMM</name>
<evidence type="ECO:0000259" key="1">
    <source>
        <dbReference type="PROSITE" id="PS51702"/>
    </source>
</evidence>
<dbReference type="InterPro" id="IPR003314">
    <property type="entry name" value="Mu-type_HTH"/>
</dbReference>
<dbReference type="InterPro" id="IPR009061">
    <property type="entry name" value="DNA-bd_dom_put_sf"/>
</dbReference>
<evidence type="ECO:0000313" key="3">
    <source>
        <dbReference type="Proteomes" id="UP000019025"/>
    </source>
</evidence>
<dbReference type="GO" id="GO:0003677">
    <property type="term" value="F:DNA binding"/>
    <property type="evidence" value="ECO:0007669"/>
    <property type="project" value="UniProtKB-KW"/>
</dbReference>
<accession>W0HMY3</accession>
<sequence length="126" mass="14413">MKQAWFSTQELLSVAGLPGTRQGLCDLARREKWNRRRRKGAQGRGMEYAFDSLPAVVQKALMRREMRDGDDVEWSLEAPAEGVSVALATWITIYRQLTVEERERVIAFVMREGIGAFIVRLGLQEE</sequence>
<feature type="domain" description="HTH Mu-type" evidence="1">
    <location>
        <begin position="2"/>
        <end position="69"/>
    </location>
</feature>
<dbReference type="HOGENOM" id="CLU_131585_0_0_6"/>
<evidence type="ECO:0000313" key="2">
    <source>
        <dbReference type="EMBL" id="AHF73540.1"/>
    </source>
</evidence>
<dbReference type="SUPFAM" id="SSF46955">
    <property type="entry name" value="Putative DNA-binding domain"/>
    <property type="match status" value="1"/>
</dbReference>
<keyword evidence="2" id="KW-0238">DNA-binding</keyword>
<dbReference type="PATRIC" id="fig|2342.5.peg.1301"/>
<dbReference type="Pfam" id="PF02316">
    <property type="entry name" value="HTH_Tnp_Mu_1"/>
    <property type="match status" value="1"/>
</dbReference>
<dbReference type="Proteomes" id="UP000019025">
    <property type="component" value="Chromosome"/>
</dbReference>
<proteinExistence type="predicted"/>
<dbReference type="AlphaFoldDB" id="W0HMY3"/>
<keyword evidence="3" id="KW-1185">Reference proteome</keyword>
<reference evidence="2 3" key="1">
    <citation type="journal article" date="2014" name="Genome Biol. Evol.">
        <title>Genome degeneration and adaptation in a nascent stage of symbiosis.</title>
        <authorList>
            <person name="Oakeson K.F."/>
            <person name="Gil R."/>
            <person name="Clayton A.L."/>
            <person name="Dunn D.M."/>
            <person name="von Niederhausern A.C."/>
            <person name="Hamil C."/>
            <person name="Aoyagi A."/>
            <person name="Duval B."/>
            <person name="Baca A."/>
            <person name="Silva F.J."/>
            <person name="Vallier A."/>
            <person name="Jackson D.G."/>
            <person name="Latorre A."/>
            <person name="Weiss R.B."/>
            <person name="Heddi A."/>
            <person name="Moya A."/>
            <person name="Dale C."/>
        </authorList>
    </citation>
    <scope>NUCLEOTIDE SEQUENCE [LARGE SCALE GENOMIC DNA]</scope>
    <source>
        <strain evidence="3">none</strain>
    </source>
</reference>
<organism evidence="2 3">
    <name type="scientific">Candidatus Sodalis pierantonii str. SOPE</name>
    <dbReference type="NCBI Taxonomy" id="2342"/>
    <lineage>
        <taxon>Bacteria</taxon>
        <taxon>Pseudomonadati</taxon>
        <taxon>Pseudomonadota</taxon>
        <taxon>Gammaproteobacteria</taxon>
        <taxon>Enterobacterales</taxon>
        <taxon>Bruguierivoracaceae</taxon>
        <taxon>Sodalis</taxon>
    </lineage>
</organism>
<dbReference type="InterPro" id="IPR036388">
    <property type="entry name" value="WH-like_DNA-bd_sf"/>
</dbReference>
<dbReference type="Gene3D" id="1.10.10.10">
    <property type="entry name" value="Winged helix-like DNA-binding domain superfamily/Winged helix DNA-binding domain"/>
    <property type="match status" value="1"/>
</dbReference>
<protein>
    <submittedName>
        <fullName evidence="2">MuA-transposase/repressor protein CI DNA-binding protein</fullName>
    </submittedName>
</protein>